<dbReference type="OrthoDB" id="5703736at2"/>
<evidence type="ECO:0000313" key="3">
    <source>
        <dbReference type="Proteomes" id="UP000009282"/>
    </source>
</evidence>
<dbReference type="Pfam" id="PF09361">
    <property type="entry name" value="Phasin_2"/>
    <property type="match status" value="1"/>
</dbReference>
<sequence>MLDQMNEQLKETMKPVTELATLNMSTLQALAEKQNALFSTLLSGGVSFAETASQQKDVTSLAEAQKAYLEGLQQTVTEAAKETYTLVSGAQTKAGEMIKGLSEEMTAKMSAAAKAK</sequence>
<dbReference type="RefSeq" id="WP_014107439.1">
    <property type="nucleotide sequence ID" value="NC_016041.1"/>
</dbReference>
<dbReference type="HOGENOM" id="CLU_168311_0_0_6"/>
<accession>G4QJF5</accession>
<dbReference type="InterPro" id="IPR018968">
    <property type="entry name" value="Phasin"/>
</dbReference>
<name>G4QJF5_GLANF</name>
<dbReference type="EMBL" id="CP003060">
    <property type="protein sequence ID" value="AEP28561.1"/>
    <property type="molecule type" value="Genomic_DNA"/>
</dbReference>
<protein>
    <submittedName>
        <fullName evidence="2">Putative granule-associated protein</fullName>
    </submittedName>
</protein>
<dbReference type="AlphaFoldDB" id="G4QJF5"/>
<keyword evidence="3" id="KW-1185">Reference proteome</keyword>
<evidence type="ECO:0000313" key="2">
    <source>
        <dbReference type="EMBL" id="AEP28561.1"/>
    </source>
</evidence>
<dbReference type="Proteomes" id="UP000009282">
    <property type="component" value="Chromosome"/>
</dbReference>
<evidence type="ECO:0000259" key="1">
    <source>
        <dbReference type="Pfam" id="PF09361"/>
    </source>
</evidence>
<dbReference type="STRING" id="1085623.GNIT_0407"/>
<proteinExistence type="predicted"/>
<gene>
    <name evidence="2" type="ordered locus">GNIT_0407</name>
</gene>
<feature type="domain" description="Phasin" evidence="1">
    <location>
        <begin position="3"/>
        <end position="99"/>
    </location>
</feature>
<dbReference type="KEGG" id="gni:GNIT_0407"/>
<reference evidence="2 3" key="1">
    <citation type="journal article" date="2011" name="J. Bacteriol.">
        <title>Complete genome sequence of seawater bacterium Glaciecola nitratireducens FR1064T.</title>
        <authorList>
            <person name="Bian F."/>
            <person name="Qin Q.L."/>
            <person name="Xie B.B."/>
            <person name="Shu Y.L."/>
            <person name="Zhang X.Y."/>
            <person name="Yu Y."/>
            <person name="Chen B."/>
            <person name="Chen X.L."/>
            <person name="Zhou B.C."/>
            <person name="Zhang Y.Z."/>
        </authorList>
    </citation>
    <scope>NUCLEOTIDE SEQUENCE [LARGE SCALE GENOMIC DNA]</scope>
    <source>
        <strain evidence="3">JCM 12485 / KCTC 12276 / FR1064</strain>
    </source>
</reference>
<organism evidence="2 3">
    <name type="scientific">Glaciecola nitratireducens (strain JCM 12485 / KCTC 12276 / FR1064)</name>
    <dbReference type="NCBI Taxonomy" id="1085623"/>
    <lineage>
        <taxon>Bacteria</taxon>
        <taxon>Pseudomonadati</taxon>
        <taxon>Pseudomonadota</taxon>
        <taxon>Gammaproteobacteria</taxon>
        <taxon>Alteromonadales</taxon>
        <taxon>Alteromonadaceae</taxon>
        <taxon>Brumicola</taxon>
    </lineage>
</organism>